<evidence type="ECO:0000313" key="1">
    <source>
        <dbReference type="EMBL" id="KAI4323365.1"/>
    </source>
</evidence>
<organism evidence="1 2">
    <name type="scientific">Bauhinia variegata</name>
    <name type="common">Purple orchid tree</name>
    <name type="synonym">Phanera variegata</name>
    <dbReference type="NCBI Taxonomy" id="167791"/>
    <lineage>
        <taxon>Eukaryota</taxon>
        <taxon>Viridiplantae</taxon>
        <taxon>Streptophyta</taxon>
        <taxon>Embryophyta</taxon>
        <taxon>Tracheophyta</taxon>
        <taxon>Spermatophyta</taxon>
        <taxon>Magnoliopsida</taxon>
        <taxon>eudicotyledons</taxon>
        <taxon>Gunneridae</taxon>
        <taxon>Pentapetalae</taxon>
        <taxon>rosids</taxon>
        <taxon>fabids</taxon>
        <taxon>Fabales</taxon>
        <taxon>Fabaceae</taxon>
        <taxon>Cercidoideae</taxon>
        <taxon>Cercideae</taxon>
        <taxon>Bauhiniinae</taxon>
        <taxon>Bauhinia</taxon>
    </lineage>
</organism>
<evidence type="ECO:0000313" key="2">
    <source>
        <dbReference type="Proteomes" id="UP000828941"/>
    </source>
</evidence>
<name>A0ACB9MGV7_BAUVA</name>
<accession>A0ACB9MGV7</accession>
<sequence>MEESSRGRQAGRIAGKDVLSRPLSECRSCRALRGVKVEKVEVTQRGHVRRKYRVSGLTSQPTRELVFPVDDNSTMKSVVEYFQEMYGFTIQHTHLPCLQACKIVEGQHCTTRFIFDATRVVTGAYGKPIFVDKLGASLDSISNGAPLEDFGHGHPDANLTVSPDQCQQVVLWIVPTGWKFFGNLVDAGKLSIYGEESFGTGSDHIREKDGIWAVLAWLSILAQANKGKKPGEKLECESEGANKMVEYLRAFISKSKHGDKFGSYSLQFVDDFAFTDPMEVWYQNKVSGLFLQMHQELYSDYGELALQTQAEGGKLRFHFQSFVSFGAASRVKIMLCCDSSEQRLLGVSPKKLKMQTEWNNISKISFALHKTARHGAKTQDEEGRLRFHFQSFVSFDAASRTIMALWRTRLLTPKQRKHKLQNFQSRYRK</sequence>
<gene>
    <name evidence="1" type="ORF">L6164_022978</name>
</gene>
<comment type="caution">
    <text evidence="1">The sequence shown here is derived from an EMBL/GenBank/DDBJ whole genome shotgun (WGS) entry which is preliminary data.</text>
</comment>
<dbReference type="Proteomes" id="UP000828941">
    <property type="component" value="Chromosome 9"/>
</dbReference>
<keyword evidence="2" id="KW-1185">Reference proteome</keyword>
<proteinExistence type="predicted"/>
<dbReference type="EMBL" id="CM039434">
    <property type="protein sequence ID" value="KAI4323365.1"/>
    <property type="molecule type" value="Genomic_DNA"/>
</dbReference>
<reference evidence="1 2" key="1">
    <citation type="journal article" date="2022" name="DNA Res.">
        <title>Chromosomal-level genome assembly of the orchid tree Bauhinia variegata (Leguminosae; Cercidoideae) supports the allotetraploid origin hypothesis of Bauhinia.</title>
        <authorList>
            <person name="Zhong Y."/>
            <person name="Chen Y."/>
            <person name="Zheng D."/>
            <person name="Pang J."/>
            <person name="Liu Y."/>
            <person name="Luo S."/>
            <person name="Meng S."/>
            <person name="Qian L."/>
            <person name="Wei D."/>
            <person name="Dai S."/>
            <person name="Zhou R."/>
        </authorList>
    </citation>
    <scope>NUCLEOTIDE SEQUENCE [LARGE SCALE GENOMIC DNA]</scope>
    <source>
        <strain evidence="1">BV-YZ2020</strain>
    </source>
</reference>
<protein>
    <submittedName>
        <fullName evidence="1">Uncharacterized protein</fullName>
    </submittedName>
</protein>